<keyword evidence="9" id="KW-0732">Signal</keyword>
<name>A0A316HBN9_9SPHI</name>
<keyword evidence="3 7" id="KW-1134">Transmembrane beta strand</keyword>
<dbReference type="SUPFAM" id="SSF56935">
    <property type="entry name" value="Porins"/>
    <property type="match status" value="1"/>
</dbReference>
<dbReference type="InterPro" id="IPR039426">
    <property type="entry name" value="TonB-dep_rcpt-like"/>
</dbReference>
<gene>
    <name evidence="11" type="ORF">LX99_02583</name>
</gene>
<feature type="signal peptide" evidence="9">
    <location>
        <begin position="1"/>
        <end position="22"/>
    </location>
</feature>
<dbReference type="EMBL" id="QGHA01000004">
    <property type="protein sequence ID" value="PWK77703.1"/>
    <property type="molecule type" value="Genomic_DNA"/>
</dbReference>
<dbReference type="Gene3D" id="2.170.130.10">
    <property type="entry name" value="TonB-dependent receptor, plug domain"/>
    <property type="match status" value="1"/>
</dbReference>
<keyword evidence="6 7" id="KW-0998">Cell outer membrane</keyword>
<dbReference type="InterPro" id="IPR037066">
    <property type="entry name" value="Plug_dom_sf"/>
</dbReference>
<dbReference type="RefSeq" id="WP_109608236.1">
    <property type="nucleotide sequence ID" value="NZ_QGHA01000004.1"/>
</dbReference>
<comment type="caution">
    <text evidence="11">The sequence shown here is derived from an EMBL/GenBank/DDBJ whole genome shotgun (WGS) entry which is preliminary data.</text>
</comment>
<dbReference type="InterPro" id="IPR036942">
    <property type="entry name" value="Beta-barrel_TonB_sf"/>
</dbReference>
<feature type="chain" id="PRO_5016419244" evidence="9">
    <location>
        <begin position="23"/>
        <end position="816"/>
    </location>
</feature>
<dbReference type="GO" id="GO:0009279">
    <property type="term" value="C:cell outer membrane"/>
    <property type="evidence" value="ECO:0007669"/>
    <property type="project" value="UniProtKB-SubCell"/>
</dbReference>
<dbReference type="Pfam" id="PF13620">
    <property type="entry name" value="CarboxypepD_reg"/>
    <property type="match status" value="1"/>
</dbReference>
<dbReference type="SUPFAM" id="SSF49464">
    <property type="entry name" value="Carboxypeptidase regulatory domain-like"/>
    <property type="match status" value="1"/>
</dbReference>
<dbReference type="PROSITE" id="PS52016">
    <property type="entry name" value="TONB_DEPENDENT_REC_3"/>
    <property type="match status" value="1"/>
</dbReference>
<keyword evidence="2 7" id="KW-0813">Transport</keyword>
<evidence type="ECO:0000256" key="5">
    <source>
        <dbReference type="ARBA" id="ARBA00023136"/>
    </source>
</evidence>
<feature type="compositionally biased region" description="Basic and acidic residues" evidence="8">
    <location>
        <begin position="805"/>
        <end position="816"/>
    </location>
</feature>
<evidence type="ECO:0000256" key="8">
    <source>
        <dbReference type="SAM" id="MobiDB-lite"/>
    </source>
</evidence>
<dbReference type="InterPro" id="IPR008969">
    <property type="entry name" value="CarboxyPept-like_regulatory"/>
</dbReference>
<evidence type="ECO:0000256" key="7">
    <source>
        <dbReference type="PROSITE-ProRule" id="PRU01360"/>
    </source>
</evidence>
<evidence type="ECO:0000256" key="9">
    <source>
        <dbReference type="SAM" id="SignalP"/>
    </source>
</evidence>
<comment type="subcellular location">
    <subcellularLocation>
        <location evidence="1 7">Cell outer membrane</location>
        <topology evidence="1 7">Multi-pass membrane protein</topology>
    </subcellularLocation>
</comment>
<sequence>MNFFTRSFFIVFLTGLYCAALAQTKAPAIRGKIFTDNNQPAEAATVILFKINTPDTSILRSEFVNQAGLFEFTDLKPGKYLVQASSIGYSKIYSGPYQLAPDQKITTPDIILTQQNHQLQEVKVVARKSYIEVKPGKITLNIQNSVLAEGNSAFDILRQSPGVRVNSNETLSVTGRQAAMIAIDGRPTNLSGDELNSLLRSMQSSTIDQIEVISSPSAKFDASGGGVINIILKKGKNMGTNGSFTAMAGYGKYYKSTAGIVLNHRTKKLNIFGNYTFDANKSARTIATRRSILFDDVLSNYNVDYNNIQTTRNHNFKLGADYSITPKQTIGLLIFGVVRDDDFTKHNNLAISNQGKLDSMVNARSNLDRGSSYLNYNVNYNAVLDSMGQTIAVDANYSSNHRHSNEYITNSFLDAAGNSYSDDLDLENLSPAKIHIWTSKIDYVNPFSKKAKLEAGVKYSHVNSDNNLIFGPRIGDTYQPDERFSNRFLYQETITAGYLNYVNKIGAWDITAGIRAENTHTKGSSWAINQAMPAVNINSYFNLFPQVQVNYEADKKNTIGIGYNRGIHRPLYEDINPFLYYTDLYDYRAGNPNLKPEFTNTIQLSHTYNQTISTQLYFSVTNNAYDFPVYMQNDTTKVNITIRRNFGQIFTYGASFYAPVQITQWWNADFNADAMYVRYKAYASVSNFNRAKQDIILSSTQTFHINSTTTAEIFGRYETPTLYGVNNLKSSYSVNAGIGRQILNKRGNLKLTLMDIFNTDRVRNYAIYQNINLSENSKRDTRIVRLNFSYRFGKSTVKSANKRNTGNDDERRRTGN</sequence>
<evidence type="ECO:0000256" key="1">
    <source>
        <dbReference type="ARBA" id="ARBA00004571"/>
    </source>
</evidence>
<accession>A0A316HBN9</accession>
<proteinExistence type="inferred from homology"/>
<evidence type="ECO:0000313" key="11">
    <source>
        <dbReference type="EMBL" id="PWK77703.1"/>
    </source>
</evidence>
<evidence type="ECO:0000256" key="3">
    <source>
        <dbReference type="ARBA" id="ARBA00022452"/>
    </source>
</evidence>
<evidence type="ECO:0000313" key="12">
    <source>
        <dbReference type="Proteomes" id="UP000245678"/>
    </source>
</evidence>
<feature type="domain" description="Outer membrane protein beta-barrel" evidence="10">
    <location>
        <begin position="384"/>
        <end position="790"/>
    </location>
</feature>
<evidence type="ECO:0000259" key="10">
    <source>
        <dbReference type="Pfam" id="PF14905"/>
    </source>
</evidence>
<keyword evidence="4 7" id="KW-0812">Transmembrane</keyword>
<keyword evidence="5 7" id="KW-0472">Membrane</keyword>
<keyword evidence="12" id="KW-1185">Reference proteome</keyword>
<keyword evidence="11" id="KW-0675">Receptor</keyword>
<evidence type="ECO:0000256" key="6">
    <source>
        <dbReference type="ARBA" id="ARBA00023237"/>
    </source>
</evidence>
<dbReference type="AlphaFoldDB" id="A0A316HBN9"/>
<dbReference type="InterPro" id="IPR041700">
    <property type="entry name" value="OMP_b-brl_3"/>
</dbReference>
<protein>
    <submittedName>
        <fullName evidence="11">Outer membrane receptor protein involved in Fe transport</fullName>
    </submittedName>
</protein>
<evidence type="ECO:0000256" key="4">
    <source>
        <dbReference type="ARBA" id="ARBA00022692"/>
    </source>
</evidence>
<reference evidence="11 12" key="1">
    <citation type="submission" date="2018-05" db="EMBL/GenBank/DDBJ databases">
        <title>Genomic Encyclopedia of Archaeal and Bacterial Type Strains, Phase II (KMG-II): from individual species to whole genera.</title>
        <authorList>
            <person name="Goeker M."/>
        </authorList>
    </citation>
    <scope>NUCLEOTIDE SEQUENCE [LARGE SCALE GENOMIC DNA]</scope>
    <source>
        <strain evidence="11 12">DSM 19975</strain>
    </source>
</reference>
<dbReference type="Pfam" id="PF14905">
    <property type="entry name" value="OMP_b-brl_3"/>
    <property type="match status" value="1"/>
</dbReference>
<comment type="similarity">
    <text evidence="7">Belongs to the TonB-dependent receptor family.</text>
</comment>
<dbReference type="Proteomes" id="UP000245678">
    <property type="component" value="Unassembled WGS sequence"/>
</dbReference>
<organism evidence="11 12">
    <name type="scientific">Mucilaginibacter oryzae</name>
    <dbReference type="NCBI Taxonomy" id="468058"/>
    <lineage>
        <taxon>Bacteria</taxon>
        <taxon>Pseudomonadati</taxon>
        <taxon>Bacteroidota</taxon>
        <taxon>Sphingobacteriia</taxon>
        <taxon>Sphingobacteriales</taxon>
        <taxon>Sphingobacteriaceae</taxon>
        <taxon>Mucilaginibacter</taxon>
    </lineage>
</organism>
<dbReference type="Gene3D" id="2.40.170.20">
    <property type="entry name" value="TonB-dependent receptor, beta-barrel domain"/>
    <property type="match status" value="1"/>
</dbReference>
<evidence type="ECO:0000256" key="2">
    <source>
        <dbReference type="ARBA" id="ARBA00022448"/>
    </source>
</evidence>
<dbReference type="Gene3D" id="2.60.40.1120">
    <property type="entry name" value="Carboxypeptidase-like, regulatory domain"/>
    <property type="match status" value="1"/>
</dbReference>
<feature type="region of interest" description="Disordered" evidence="8">
    <location>
        <begin position="797"/>
        <end position="816"/>
    </location>
</feature>